<dbReference type="InterPro" id="IPR000182">
    <property type="entry name" value="GNAT_dom"/>
</dbReference>
<protein>
    <submittedName>
        <fullName evidence="4">N-acetyltransferase</fullName>
    </submittedName>
</protein>
<evidence type="ECO:0000256" key="1">
    <source>
        <dbReference type="ARBA" id="ARBA00022679"/>
    </source>
</evidence>
<dbReference type="InterPro" id="IPR050832">
    <property type="entry name" value="Bact_Acetyltransf"/>
</dbReference>
<organism evidence="4 5">
    <name type="scientific">Pseudorhodoferax aquiterrae</name>
    <dbReference type="NCBI Taxonomy" id="747304"/>
    <lineage>
        <taxon>Bacteria</taxon>
        <taxon>Pseudomonadati</taxon>
        <taxon>Pseudomonadota</taxon>
        <taxon>Betaproteobacteria</taxon>
        <taxon>Burkholderiales</taxon>
        <taxon>Comamonadaceae</taxon>
    </lineage>
</organism>
<dbReference type="PANTHER" id="PTHR43877">
    <property type="entry name" value="AMINOALKYLPHOSPHONATE N-ACETYLTRANSFERASE-RELATED-RELATED"/>
    <property type="match status" value="1"/>
</dbReference>
<evidence type="ECO:0000313" key="5">
    <source>
        <dbReference type="Proteomes" id="UP000626210"/>
    </source>
</evidence>
<dbReference type="Pfam" id="PF00583">
    <property type="entry name" value="Acetyltransf_1"/>
    <property type="match status" value="1"/>
</dbReference>
<dbReference type="CDD" id="cd04301">
    <property type="entry name" value="NAT_SF"/>
    <property type="match status" value="1"/>
</dbReference>
<comment type="caution">
    <text evidence="4">The sequence shown here is derived from an EMBL/GenBank/DDBJ whole genome shotgun (WGS) entry which is preliminary data.</text>
</comment>
<proteinExistence type="predicted"/>
<sequence length="166" mass="18744">MFQPRASHAARLQIVPVKQRNAALCKRLWSEVGAGFWTERIRWSPMRWQEHLRQPNVSFWVAQVSGQQVGCFELTESIRGVKIEGFGLLPPYRGQGLGRDLLTAATQQAFATGARKVWLHTATDDHPHALPNYLSGGYKIVRERDLRHPVQSQPVQKLGAARGRVV</sequence>
<accession>A0ABQ3G2H4</accession>
<evidence type="ECO:0000256" key="2">
    <source>
        <dbReference type="ARBA" id="ARBA00023315"/>
    </source>
</evidence>
<dbReference type="Proteomes" id="UP000626210">
    <property type="component" value="Unassembled WGS sequence"/>
</dbReference>
<dbReference type="EMBL" id="BMYK01000008">
    <property type="protein sequence ID" value="GHC85235.1"/>
    <property type="molecule type" value="Genomic_DNA"/>
</dbReference>
<dbReference type="SUPFAM" id="SSF55729">
    <property type="entry name" value="Acyl-CoA N-acyltransferases (Nat)"/>
    <property type="match status" value="1"/>
</dbReference>
<keyword evidence="2" id="KW-0012">Acyltransferase</keyword>
<dbReference type="InterPro" id="IPR016181">
    <property type="entry name" value="Acyl_CoA_acyltransferase"/>
</dbReference>
<dbReference type="Gene3D" id="3.40.630.30">
    <property type="match status" value="1"/>
</dbReference>
<gene>
    <name evidence="4" type="ORF">GCM10007320_30030</name>
</gene>
<dbReference type="PROSITE" id="PS51186">
    <property type="entry name" value="GNAT"/>
    <property type="match status" value="1"/>
</dbReference>
<evidence type="ECO:0000259" key="3">
    <source>
        <dbReference type="PROSITE" id="PS51186"/>
    </source>
</evidence>
<name>A0ABQ3G2H4_9BURK</name>
<reference evidence="5" key="1">
    <citation type="journal article" date="2019" name="Int. J. Syst. Evol. Microbiol.">
        <title>The Global Catalogue of Microorganisms (GCM) 10K type strain sequencing project: providing services to taxonomists for standard genome sequencing and annotation.</title>
        <authorList>
            <consortium name="The Broad Institute Genomics Platform"/>
            <consortium name="The Broad Institute Genome Sequencing Center for Infectious Disease"/>
            <person name="Wu L."/>
            <person name="Ma J."/>
        </authorList>
    </citation>
    <scope>NUCLEOTIDE SEQUENCE [LARGE SCALE GENOMIC DNA]</scope>
    <source>
        <strain evidence="5">KCTC 23314</strain>
    </source>
</reference>
<keyword evidence="5" id="KW-1185">Reference proteome</keyword>
<feature type="domain" description="N-acetyltransferase" evidence="3">
    <location>
        <begin position="12"/>
        <end position="160"/>
    </location>
</feature>
<keyword evidence="1" id="KW-0808">Transferase</keyword>
<evidence type="ECO:0000313" key="4">
    <source>
        <dbReference type="EMBL" id="GHC85235.1"/>
    </source>
</evidence>